<reference evidence="6" key="1">
    <citation type="submission" date="2016-05" db="EMBL/GenBank/DDBJ databases">
        <title>Microbial consortia oxidize butane by reversing methanogenesis.</title>
        <authorList>
            <person name="Laso-Perez R."/>
            <person name="Richter M."/>
            <person name="Wegener G."/>
            <person name="Musat F."/>
        </authorList>
    </citation>
    <scope>NUCLEOTIDE SEQUENCE [LARGE SCALE GENOMIC DNA]</scope>
    <source>
        <strain evidence="6">BOX2</strain>
    </source>
</reference>
<dbReference type="GO" id="GO:0003700">
    <property type="term" value="F:DNA-binding transcription factor activity"/>
    <property type="evidence" value="ECO:0007669"/>
    <property type="project" value="InterPro"/>
</dbReference>
<dbReference type="STRING" id="1838285.SCAL_001478"/>
<keyword evidence="4" id="KW-0804">Transcription</keyword>
<organism evidence="6 7">
    <name type="scientific">Candidatus Syntropharchaeum caldarium</name>
    <dbReference type="NCBI Taxonomy" id="1838285"/>
    <lineage>
        <taxon>Archaea</taxon>
        <taxon>Methanobacteriati</taxon>
        <taxon>Methanobacteriota</taxon>
        <taxon>Stenosarchaea group</taxon>
        <taxon>Methanomicrobia</taxon>
        <taxon>Methanosarcinales</taxon>
        <taxon>ANME-2 cluster</taxon>
        <taxon>Candidatus Syntropharchaeum</taxon>
    </lineage>
</organism>
<dbReference type="InterPro" id="IPR036421">
    <property type="entry name" value="Fe_dep_repressor_sf"/>
</dbReference>
<dbReference type="SMART" id="SM00529">
    <property type="entry name" value="HTH_DTXR"/>
    <property type="match status" value="1"/>
</dbReference>
<evidence type="ECO:0000256" key="1">
    <source>
        <dbReference type="ARBA" id="ARBA00007871"/>
    </source>
</evidence>
<protein>
    <submittedName>
        <fullName evidence="6">Iron dependent repressor</fullName>
    </submittedName>
</protein>
<dbReference type="Pfam" id="PF02742">
    <property type="entry name" value="Fe_dep_repr_C"/>
    <property type="match status" value="1"/>
</dbReference>
<feature type="domain" description="HTH dtxR-type" evidence="5">
    <location>
        <begin position="1"/>
        <end position="30"/>
    </location>
</feature>
<dbReference type="InterPro" id="IPR050536">
    <property type="entry name" value="DtxR_MntR_Metal-Reg"/>
</dbReference>
<evidence type="ECO:0000256" key="3">
    <source>
        <dbReference type="ARBA" id="ARBA00023125"/>
    </source>
</evidence>
<keyword evidence="2" id="KW-0805">Transcription regulation</keyword>
<gene>
    <name evidence="6" type="ORF">SCAL_001478</name>
</gene>
<dbReference type="GO" id="GO:0003677">
    <property type="term" value="F:DNA binding"/>
    <property type="evidence" value="ECO:0007669"/>
    <property type="project" value="UniProtKB-KW"/>
</dbReference>
<dbReference type="InterPro" id="IPR001367">
    <property type="entry name" value="Fe_dep_repressor"/>
</dbReference>
<accession>A0A1F2P8A6</accession>
<dbReference type="Pfam" id="PF01325">
    <property type="entry name" value="Fe_dep_repress"/>
    <property type="match status" value="1"/>
</dbReference>
<evidence type="ECO:0000256" key="4">
    <source>
        <dbReference type="ARBA" id="ARBA00023163"/>
    </source>
</evidence>
<comment type="similarity">
    <text evidence="1">Belongs to the DtxR/MntR family.</text>
</comment>
<dbReference type="SUPFAM" id="SSF47979">
    <property type="entry name" value="Iron-dependent repressor protein, dimerization domain"/>
    <property type="match status" value="1"/>
</dbReference>
<keyword evidence="3" id="KW-0238">DNA-binding</keyword>
<comment type="caution">
    <text evidence="6">The sequence shown here is derived from an EMBL/GenBank/DDBJ whole genome shotgun (WGS) entry which is preliminary data.</text>
</comment>
<dbReference type="PANTHER" id="PTHR33238:SF7">
    <property type="entry name" value="IRON-DEPENDENT TRANSCRIPTIONAL REGULATOR"/>
    <property type="match status" value="1"/>
</dbReference>
<dbReference type="Gene3D" id="1.10.10.10">
    <property type="entry name" value="Winged helix-like DNA-binding domain superfamily/Winged helix DNA-binding domain"/>
    <property type="match status" value="1"/>
</dbReference>
<proteinExistence type="inferred from homology"/>
<dbReference type="PANTHER" id="PTHR33238">
    <property type="entry name" value="IRON (METAL) DEPENDENT REPRESSOR, DTXR FAMILY"/>
    <property type="match status" value="1"/>
</dbReference>
<dbReference type="InterPro" id="IPR022687">
    <property type="entry name" value="HTH_DTXR"/>
</dbReference>
<keyword evidence="7" id="KW-1185">Reference proteome</keyword>
<dbReference type="GO" id="GO:0046914">
    <property type="term" value="F:transition metal ion binding"/>
    <property type="evidence" value="ECO:0007669"/>
    <property type="project" value="InterPro"/>
</dbReference>
<sequence>MRTPSVTEMVQKLDEDGLLIYEKYKGITLTSDGQKIAKSVSKRHNLLFDLLTTLGVDEEIANRDACGIEHCLNPESVEAITRLLTQLKSPAGKKLLEELDQV</sequence>
<dbReference type="Gene3D" id="1.10.60.10">
    <property type="entry name" value="Iron dependent repressor, metal binding and dimerisation domain"/>
    <property type="match status" value="1"/>
</dbReference>
<evidence type="ECO:0000313" key="7">
    <source>
        <dbReference type="Proteomes" id="UP000186940"/>
    </source>
</evidence>
<name>A0A1F2P8A6_9EURY</name>
<dbReference type="InterPro" id="IPR036388">
    <property type="entry name" value="WH-like_DNA-bd_sf"/>
</dbReference>
<dbReference type="EMBL" id="LYOS01000004">
    <property type="protein sequence ID" value="OFV67560.1"/>
    <property type="molecule type" value="Genomic_DNA"/>
</dbReference>
<evidence type="ECO:0000313" key="6">
    <source>
        <dbReference type="EMBL" id="OFV67560.1"/>
    </source>
</evidence>
<evidence type="ECO:0000259" key="5">
    <source>
        <dbReference type="PROSITE" id="PS50944"/>
    </source>
</evidence>
<dbReference type="InterPro" id="IPR022689">
    <property type="entry name" value="Iron_dep_repressor"/>
</dbReference>
<evidence type="ECO:0000256" key="2">
    <source>
        <dbReference type="ARBA" id="ARBA00023015"/>
    </source>
</evidence>
<dbReference type="InterPro" id="IPR036390">
    <property type="entry name" value="WH_DNA-bd_sf"/>
</dbReference>
<dbReference type="AlphaFoldDB" id="A0A1F2P8A6"/>
<dbReference type="Proteomes" id="UP000186940">
    <property type="component" value="Unassembled WGS sequence"/>
</dbReference>
<dbReference type="PROSITE" id="PS50944">
    <property type="entry name" value="HTH_DTXR"/>
    <property type="match status" value="1"/>
</dbReference>
<dbReference type="GO" id="GO:0046983">
    <property type="term" value="F:protein dimerization activity"/>
    <property type="evidence" value="ECO:0007669"/>
    <property type="project" value="InterPro"/>
</dbReference>
<dbReference type="SUPFAM" id="SSF46785">
    <property type="entry name" value="Winged helix' DNA-binding domain"/>
    <property type="match status" value="1"/>
</dbReference>